<dbReference type="EMBL" id="PYAS01000033">
    <property type="protein sequence ID" value="PSL18075.1"/>
    <property type="molecule type" value="Genomic_DNA"/>
</dbReference>
<evidence type="ECO:0000313" key="3">
    <source>
        <dbReference type="Proteomes" id="UP000241964"/>
    </source>
</evidence>
<proteinExistence type="predicted"/>
<evidence type="ECO:0000313" key="2">
    <source>
        <dbReference type="EMBL" id="PSL18075.1"/>
    </source>
</evidence>
<keyword evidence="3" id="KW-1185">Reference proteome</keyword>
<protein>
    <submittedName>
        <fullName evidence="2">Uncharacterized protein</fullName>
    </submittedName>
</protein>
<name>A0A2P8F8P5_9BACT</name>
<reference evidence="2 3" key="1">
    <citation type="submission" date="2018-03" db="EMBL/GenBank/DDBJ databases">
        <title>Genomic Encyclopedia of Archaeal and Bacterial Type Strains, Phase II (KMG-II): from individual species to whole genera.</title>
        <authorList>
            <person name="Goeker M."/>
        </authorList>
    </citation>
    <scope>NUCLEOTIDE SEQUENCE [LARGE SCALE GENOMIC DNA]</scope>
    <source>
        <strain evidence="2 3">DSM 29057</strain>
    </source>
</reference>
<dbReference type="RefSeq" id="WP_106599794.1">
    <property type="nucleotide sequence ID" value="NZ_PYAS01000033.1"/>
</dbReference>
<sequence>MGNIKAWYALLIVTYCCLALTYVWPYLMQVKGAFQNGVPIRQVPRPATNKLIAGALALIGGVMWTWLYFKQ</sequence>
<dbReference type="Proteomes" id="UP000241964">
    <property type="component" value="Unassembled WGS sequence"/>
</dbReference>
<keyword evidence="1" id="KW-0472">Membrane</keyword>
<dbReference type="AlphaFoldDB" id="A0A2P8F8P5"/>
<feature type="transmembrane region" description="Helical" evidence="1">
    <location>
        <begin position="48"/>
        <end position="69"/>
    </location>
</feature>
<accession>A0A2P8F8P5</accession>
<evidence type="ECO:0000256" key="1">
    <source>
        <dbReference type="SAM" id="Phobius"/>
    </source>
</evidence>
<organism evidence="2 3">
    <name type="scientific">Dyadobacter jiangsuensis</name>
    <dbReference type="NCBI Taxonomy" id="1591085"/>
    <lineage>
        <taxon>Bacteria</taxon>
        <taxon>Pseudomonadati</taxon>
        <taxon>Bacteroidota</taxon>
        <taxon>Cytophagia</taxon>
        <taxon>Cytophagales</taxon>
        <taxon>Spirosomataceae</taxon>
        <taxon>Dyadobacter</taxon>
    </lineage>
</organism>
<keyword evidence="1" id="KW-1133">Transmembrane helix</keyword>
<keyword evidence="1" id="KW-0812">Transmembrane</keyword>
<gene>
    <name evidence="2" type="ORF">CLV60_13323</name>
</gene>
<comment type="caution">
    <text evidence="2">The sequence shown here is derived from an EMBL/GenBank/DDBJ whole genome shotgun (WGS) entry which is preliminary data.</text>
</comment>
<feature type="transmembrane region" description="Helical" evidence="1">
    <location>
        <begin position="6"/>
        <end position="27"/>
    </location>
</feature>